<evidence type="ECO:0000256" key="3">
    <source>
        <dbReference type="ARBA" id="ARBA00022980"/>
    </source>
</evidence>
<evidence type="ECO:0000313" key="6">
    <source>
        <dbReference type="EMBL" id="OBS82032.1"/>
    </source>
</evidence>
<gene>
    <name evidence="6" type="ORF">A6R68_23977</name>
</gene>
<comment type="caution">
    <text evidence="6">The sequence shown here is derived from an EMBL/GenBank/DDBJ whole genome shotgun (WGS) entry which is preliminary data.</text>
</comment>
<keyword evidence="3" id="KW-0689">Ribosomal protein</keyword>
<dbReference type="Gene3D" id="1.10.10.1410">
    <property type="match status" value="1"/>
</dbReference>
<dbReference type="GO" id="GO:1990904">
    <property type="term" value="C:ribonucleoprotein complex"/>
    <property type="evidence" value="ECO:0007669"/>
    <property type="project" value="UniProtKB-KW"/>
</dbReference>
<keyword evidence="4" id="KW-0687">Ribonucleoprotein</keyword>
<evidence type="ECO:0000256" key="5">
    <source>
        <dbReference type="SAM" id="MobiDB-lite"/>
    </source>
</evidence>
<dbReference type="STRING" id="56216.A0A1A6HWC3"/>
<organism evidence="6 7">
    <name type="scientific">Neotoma lepida</name>
    <name type="common">Desert woodrat</name>
    <dbReference type="NCBI Taxonomy" id="56216"/>
    <lineage>
        <taxon>Eukaryota</taxon>
        <taxon>Metazoa</taxon>
        <taxon>Chordata</taxon>
        <taxon>Craniata</taxon>
        <taxon>Vertebrata</taxon>
        <taxon>Euteleostomi</taxon>
        <taxon>Mammalia</taxon>
        <taxon>Eutheria</taxon>
        <taxon>Euarchontoglires</taxon>
        <taxon>Glires</taxon>
        <taxon>Rodentia</taxon>
        <taxon>Myomorpha</taxon>
        <taxon>Muroidea</taxon>
        <taxon>Cricetidae</taxon>
        <taxon>Neotominae</taxon>
        <taxon>Neotoma</taxon>
    </lineage>
</organism>
<sequence>MDNSKAIEDNPPSQGILATSEASLPTPENSNTHQVGQRQSWSSRSLSGTERDGGNSSPRAKDIIKIPDSQSGHQAEDNRLSKVVSELNGNTLRMSTPKMLASSPVCLLAEPGCFSCPAPAAAEKQRRSL</sequence>
<feature type="compositionally biased region" description="Polar residues" evidence="5">
    <location>
        <begin position="11"/>
        <end position="48"/>
    </location>
</feature>
<dbReference type="EMBL" id="LZPO01008376">
    <property type="protein sequence ID" value="OBS82032.1"/>
    <property type="molecule type" value="Genomic_DNA"/>
</dbReference>
<dbReference type="Proteomes" id="UP000092124">
    <property type="component" value="Unassembled WGS sequence"/>
</dbReference>
<comment type="function">
    <text evidence="1">Plays an important role in the elongation step of protein synthesis.</text>
</comment>
<protein>
    <submittedName>
        <fullName evidence="6">Uncharacterized protein</fullName>
    </submittedName>
</protein>
<comment type="similarity">
    <text evidence="2">Belongs to the eukaryotic ribosomal protein P1/P2 family.</text>
</comment>
<reference evidence="6 7" key="1">
    <citation type="submission" date="2016-06" db="EMBL/GenBank/DDBJ databases">
        <title>The Draft Genome Sequence and Annotation of the Desert Woodrat Neotoma lepida.</title>
        <authorList>
            <person name="Campbell M."/>
            <person name="Oakeson K.F."/>
            <person name="Yandell M."/>
            <person name="Halpert J.R."/>
            <person name="Dearing D."/>
        </authorList>
    </citation>
    <scope>NUCLEOTIDE SEQUENCE [LARGE SCALE GENOMIC DNA]</scope>
    <source>
        <strain evidence="6">417</strain>
        <tissue evidence="6">Liver</tissue>
    </source>
</reference>
<proteinExistence type="inferred from homology"/>
<dbReference type="InterPro" id="IPR038716">
    <property type="entry name" value="P1/P2_N_sf"/>
</dbReference>
<name>A0A1A6HWC3_NEOLE</name>
<dbReference type="OrthoDB" id="1227494at2759"/>
<dbReference type="GO" id="GO:0005840">
    <property type="term" value="C:ribosome"/>
    <property type="evidence" value="ECO:0007669"/>
    <property type="project" value="UniProtKB-KW"/>
</dbReference>
<evidence type="ECO:0000256" key="1">
    <source>
        <dbReference type="ARBA" id="ARBA00003362"/>
    </source>
</evidence>
<feature type="region of interest" description="Disordered" evidence="5">
    <location>
        <begin position="1"/>
        <end position="80"/>
    </location>
</feature>
<evidence type="ECO:0000256" key="4">
    <source>
        <dbReference type="ARBA" id="ARBA00023274"/>
    </source>
</evidence>
<evidence type="ECO:0000313" key="7">
    <source>
        <dbReference type="Proteomes" id="UP000092124"/>
    </source>
</evidence>
<feature type="non-terminal residue" evidence="6">
    <location>
        <position position="129"/>
    </location>
</feature>
<keyword evidence="7" id="KW-1185">Reference proteome</keyword>
<accession>A0A1A6HWC3</accession>
<evidence type="ECO:0000256" key="2">
    <source>
        <dbReference type="ARBA" id="ARBA00005436"/>
    </source>
</evidence>
<feature type="compositionally biased region" description="Basic and acidic residues" evidence="5">
    <location>
        <begin position="49"/>
        <end position="65"/>
    </location>
</feature>
<dbReference type="AlphaFoldDB" id="A0A1A6HWC3"/>